<dbReference type="Pfam" id="PF01476">
    <property type="entry name" value="LysM"/>
    <property type="match status" value="1"/>
</dbReference>
<accession>A0A413FAL9</accession>
<evidence type="ECO:0000313" key="3">
    <source>
        <dbReference type="Proteomes" id="UP000283880"/>
    </source>
</evidence>
<evidence type="ECO:0000259" key="1">
    <source>
        <dbReference type="PROSITE" id="PS51782"/>
    </source>
</evidence>
<name>A0A413FAL9_9FIRM</name>
<dbReference type="SUPFAM" id="SSF54106">
    <property type="entry name" value="LysM domain"/>
    <property type="match status" value="1"/>
</dbReference>
<dbReference type="Gene3D" id="3.10.350.10">
    <property type="entry name" value="LysM domain"/>
    <property type="match status" value="1"/>
</dbReference>
<dbReference type="OrthoDB" id="9815473at2"/>
<reference evidence="2 3" key="1">
    <citation type="submission" date="2018-08" db="EMBL/GenBank/DDBJ databases">
        <title>A genome reference for cultivated species of the human gut microbiota.</title>
        <authorList>
            <person name="Zou Y."/>
            <person name="Xue W."/>
            <person name="Luo G."/>
        </authorList>
    </citation>
    <scope>NUCLEOTIDE SEQUENCE [LARGE SCALE GENOMIC DNA]</scope>
    <source>
        <strain evidence="2 3">AF04-15</strain>
    </source>
</reference>
<evidence type="ECO:0000313" key="2">
    <source>
        <dbReference type="EMBL" id="RGX25765.1"/>
    </source>
</evidence>
<dbReference type="InterPro" id="IPR036779">
    <property type="entry name" value="LysM_dom_sf"/>
</dbReference>
<dbReference type="InterPro" id="IPR018392">
    <property type="entry name" value="LysM"/>
</dbReference>
<protein>
    <submittedName>
        <fullName evidence="2">LysM peptidoglycan-binding domain-containing protein</fullName>
    </submittedName>
</protein>
<gene>
    <name evidence="2" type="ORF">DWV29_21070</name>
</gene>
<dbReference type="EMBL" id="QSBM01000018">
    <property type="protein sequence ID" value="RGX25765.1"/>
    <property type="molecule type" value="Genomic_DNA"/>
</dbReference>
<dbReference type="CDD" id="cd00118">
    <property type="entry name" value="LysM"/>
    <property type="match status" value="1"/>
</dbReference>
<dbReference type="AlphaFoldDB" id="A0A413FAL9"/>
<dbReference type="SMART" id="SM00257">
    <property type="entry name" value="LysM"/>
    <property type="match status" value="1"/>
</dbReference>
<dbReference type="PROSITE" id="PS51782">
    <property type="entry name" value="LYSM"/>
    <property type="match status" value="1"/>
</dbReference>
<dbReference type="PANTHER" id="PTHR34700:SF4">
    <property type="entry name" value="PHAGE-LIKE ELEMENT PBSX PROTEIN XKDP"/>
    <property type="match status" value="1"/>
</dbReference>
<feature type="domain" description="LysM" evidence="1">
    <location>
        <begin position="174"/>
        <end position="223"/>
    </location>
</feature>
<dbReference type="Proteomes" id="UP000283880">
    <property type="component" value="Unassembled WGS sequence"/>
</dbReference>
<dbReference type="PANTHER" id="PTHR34700">
    <property type="entry name" value="POTASSIUM BINDING PROTEIN KBP"/>
    <property type="match status" value="1"/>
</dbReference>
<dbReference type="InterPro" id="IPR052196">
    <property type="entry name" value="Bact_Kbp"/>
</dbReference>
<sequence length="225" mass="25279">MAYEVYLDDIRLPIPPEKIPISYPGQNKTANLINGEEINLVRPAGLAEISLDVVFPQMDYPAAVWDGSVDNAEDFLDHLQNLKESKTPFEFIVIRDGPGRFSSFDTNLDVTLEDYKVSDDVKEGFDLTVSISLKEYRNYGTKIMNFVLIEDEAETVQASEESGTERKGEPENAGSYMVVSGDSLWKIAKQLLGNGNRWQELYDLNRDKISNPNLIRPGQVLTIPS</sequence>
<comment type="caution">
    <text evidence="2">The sequence shown here is derived from an EMBL/GenBank/DDBJ whole genome shotgun (WGS) entry which is preliminary data.</text>
</comment>
<organism evidence="2 3">
    <name type="scientific">Enterocloster asparagiformis</name>
    <dbReference type="NCBI Taxonomy" id="333367"/>
    <lineage>
        <taxon>Bacteria</taxon>
        <taxon>Bacillati</taxon>
        <taxon>Bacillota</taxon>
        <taxon>Clostridia</taxon>
        <taxon>Lachnospirales</taxon>
        <taxon>Lachnospiraceae</taxon>
        <taxon>Enterocloster</taxon>
    </lineage>
</organism>
<proteinExistence type="predicted"/>
<dbReference type="RefSeq" id="WP_117777903.1">
    <property type="nucleotide sequence ID" value="NZ_QSBM01000018.1"/>
</dbReference>